<dbReference type="GO" id="GO:0005739">
    <property type="term" value="C:mitochondrion"/>
    <property type="evidence" value="ECO:0007669"/>
    <property type="project" value="TreeGrafter"/>
</dbReference>
<dbReference type="Pfam" id="PF00144">
    <property type="entry name" value="Beta-lactamase"/>
    <property type="match status" value="1"/>
</dbReference>
<feature type="domain" description="Beta-lactamase-related" evidence="1">
    <location>
        <begin position="70"/>
        <end position="459"/>
    </location>
</feature>
<accession>A0A553NU91</accession>
<dbReference type="AlphaFoldDB" id="A0A553NU91"/>
<dbReference type="EMBL" id="VCGU01000010">
    <property type="protein sequence ID" value="TRY69005.1"/>
    <property type="molecule type" value="Genomic_DNA"/>
</dbReference>
<organism evidence="2 3">
    <name type="scientific">Tigriopus californicus</name>
    <name type="common">Marine copepod</name>
    <dbReference type="NCBI Taxonomy" id="6832"/>
    <lineage>
        <taxon>Eukaryota</taxon>
        <taxon>Metazoa</taxon>
        <taxon>Ecdysozoa</taxon>
        <taxon>Arthropoda</taxon>
        <taxon>Crustacea</taxon>
        <taxon>Multicrustacea</taxon>
        <taxon>Hexanauplia</taxon>
        <taxon>Copepoda</taxon>
        <taxon>Harpacticoida</taxon>
        <taxon>Harpacticidae</taxon>
        <taxon>Tigriopus</taxon>
    </lineage>
</organism>
<name>A0A553NU91_TIGCA</name>
<gene>
    <name evidence="2" type="ORF">TCAL_04097</name>
</gene>
<proteinExistence type="predicted"/>
<dbReference type="PANTHER" id="PTHR46520:SF1">
    <property type="entry name" value="SERINE BETA-LACTAMASE-LIKE PROTEIN LACTB, MITOCHONDRIAL"/>
    <property type="match status" value="1"/>
</dbReference>
<sequence>MYFSTGLKVAAAGSSIIAAGAVTVALRQPHLKADGDPTNLDLNENLGNKAVQAKFNKAKGNCNNLVWMKMNESSTPCLILGVALDGKVVYKHGYGFADVEKRVLATPETTMRIASISKSLTMTAVAKLVEEGKIDLDKPVIEYVPSWPQSHPAITTRQIVSHLSGIRHYLTKEQIETQNSADSPNGQGDSQFKEFHMKDKFESVEKALEIFKGDELLSNPGDAFHYTTHGYTLLSAIVEKASGEKFEKHMKRMFRDLGLQSTYLDENEPIIPNRASCKWAGGGFLSNIGDLLKFGNAMLYSYQSESLPETTKSENVEDSDKTEVLGNEKEKLNCREIVYNASPYSPVNRSGRNPNQSKRRLNGFLKKQTVDQIWNPVVRMGQESSLNDDAYAMGWMVKPEIHDYAYGRKQELTIYHTGGAVGGSSVLLICPKERKTEKGDQNEKGCPQGVVVTILCNLEGFGYADVEKHLLATPDTTMRIASISKSLTMAAVAKLVEKGKIDLDKPVIEYVPTWPHSHPTITTRQIVSHLAGIRHYIEEEQLQRLNVSYGQSCHKAEEFKEFHITERFESVEKSLELFKNDELLSKRGKIFHYSTHGFTLLTAIVEKASGESQYVRNEKHILKNAPYVDNSCKWGSGGILSNVGDLLKFGNAMLYSYQYDNMPIIEEPQKERIPMREIKSCAEIIDRPIQKSSLIRSTKYTKQCQSGLNGFLKKETMEQIWNPVVRMDQESSLNDDDYAMGWMIKSRIQDFAFARRQELSIYHTGSAVGGRGVLLICPDEDGVVRGEQKNQICPQGVVVTILCNLENVSLTRLASQVVTEFKRLR</sequence>
<dbReference type="PANTHER" id="PTHR46520">
    <property type="entry name" value="SERINE BETA-LACTAMASE-LIKE PROTEIN LACTB, MITOCHONDRIAL"/>
    <property type="match status" value="1"/>
</dbReference>
<evidence type="ECO:0000259" key="1">
    <source>
        <dbReference type="Pfam" id="PF00144"/>
    </source>
</evidence>
<evidence type="ECO:0000313" key="2">
    <source>
        <dbReference type="EMBL" id="TRY69005.1"/>
    </source>
</evidence>
<dbReference type="InterPro" id="IPR012338">
    <property type="entry name" value="Beta-lactam/transpept-like"/>
</dbReference>
<dbReference type="Proteomes" id="UP000318571">
    <property type="component" value="Chromosome 1"/>
</dbReference>
<dbReference type="GO" id="GO:0019216">
    <property type="term" value="P:regulation of lipid metabolic process"/>
    <property type="evidence" value="ECO:0007669"/>
    <property type="project" value="TreeGrafter"/>
</dbReference>
<dbReference type="InterPro" id="IPR001466">
    <property type="entry name" value="Beta-lactam-related"/>
</dbReference>
<dbReference type="Gene3D" id="3.40.710.10">
    <property type="entry name" value="DD-peptidase/beta-lactamase superfamily"/>
    <property type="match status" value="2"/>
</dbReference>
<dbReference type="SUPFAM" id="SSF56601">
    <property type="entry name" value="beta-lactamase/transpeptidase-like"/>
    <property type="match status" value="2"/>
</dbReference>
<dbReference type="InterPro" id="IPR052794">
    <property type="entry name" value="Mito_Ser_Protease_LACTB"/>
</dbReference>
<reference evidence="2 3" key="1">
    <citation type="journal article" date="2018" name="Nat. Ecol. Evol.">
        <title>Genomic signatures of mitonuclear coevolution across populations of Tigriopus californicus.</title>
        <authorList>
            <person name="Barreto F.S."/>
            <person name="Watson E.T."/>
            <person name="Lima T.G."/>
            <person name="Willett C.S."/>
            <person name="Edmands S."/>
            <person name="Li W."/>
            <person name="Burton R.S."/>
        </authorList>
    </citation>
    <scope>NUCLEOTIDE SEQUENCE [LARGE SCALE GENOMIC DNA]</scope>
    <source>
        <strain evidence="2 3">San Diego</strain>
    </source>
</reference>
<keyword evidence="3" id="KW-1185">Reference proteome</keyword>
<dbReference type="STRING" id="6832.A0A553NU91"/>
<protein>
    <recommendedName>
        <fullName evidence="1">Beta-lactamase-related domain-containing protein</fullName>
    </recommendedName>
</protein>
<dbReference type="GO" id="GO:0008233">
    <property type="term" value="F:peptidase activity"/>
    <property type="evidence" value="ECO:0007669"/>
    <property type="project" value="TreeGrafter"/>
</dbReference>
<comment type="caution">
    <text evidence="2">The sequence shown here is derived from an EMBL/GenBank/DDBJ whole genome shotgun (WGS) entry which is preliminary data.</text>
</comment>
<evidence type="ECO:0000313" key="3">
    <source>
        <dbReference type="Proteomes" id="UP000318571"/>
    </source>
</evidence>
<dbReference type="GO" id="GO:0006508">
    <property type="term" value="P:proteolysis"/>
    <property type="evidence" value="ECO:0007669"/>
    <property type="project" value="TreeGrafter"/>
</dbReference>